<dbReference type="EC" id="3.4.19.12" evidence="3"/>
<dbReference type="PANTHER" id="PTHR24006:SF888">
    <property type="entry name" value="UBIQUITIN CARBOXYL-TERMINAL HYDROLASE 30"/>
    <property type="match status" value="1"/>
</dbReference>
<evidence type="ECO:0000256" key="1">
    <source>
        <dbReference type="ARBA" id="ARBA00000707"/>
    </source>
</evidence>
<sequence length="566" mass="64425">MDSDRRRFLSNQNQRELYQYSQQYGHRKTYSAYYSHENLWDRLESPVFILSALCLVLAVLYQLGLQQGRIRPVPGIVWDLLVSIIPARLLYFVDSWVNPPFFPRPQDPGPLPCDHTAKSELLKKILGINTNATPSNAISSWINSFVTMPRKPGPPGLENPFYSCFRNSVLQSLATWKPYVEYLDNSAGSHGIGDNRPRSLHSFLTRLRGNSRNQPLPVHPVIAFRDKFDSLKQHDAHEYYLHLLNKIDEELKLKSKSPRSKNPVEGLTADRTVCTTCRYFGSIRLNPFKALDLALGSEQVPQSLSSCLDRYTALERYTDINCNYCTLVEAQNALKESTDEETKELLSKVTEALKDETLDDEFIGSLVKSNNLTIQKRTKTKQTVILRSPQLLAIHIERSMYSQVSQAQTKNRAKLMVPLELDLGPWVIGSAENEDASGAEEWFMDPNSSMAARSKGRSRLLGPKYRLTAVVFHKGKTPNTGHYLAMRNHEWSPWWPSSTEAEAKPGPPPWFLCSDDVVDPIESMSEEAIANRREDVHMLFYECIDPMPERTRDTTEVPNTESSKTV</sequence>
<dbReference type="InterPro" id="IPR028889">
    <property type="entry name" value="USP"/>
</dbReference>
<evidence type="ECO:0000256" key="5">
    <source>
        <dbReference type="ARBA" id="ARBA00022786"/>
    </source>
</evidence>
<dbReference type="InterPro" id="IPR050164">
    <property type="entry name" value="Peptidase_C19"/>
</dbReference>
<dbReference type="GO" id="GO:0004843">
    <property type="term" value="F:cysteine-type deubiquitinase activity"/>
    <property type="evidence" value="ECO:0007669"/>
    <property type="project" value="UniProtKB-EC"/>
</dbReference>
<keyword evidence="5" id="KW-0833">Ubl conjugation pathway</keyword>
<evidence type="ECO:0000313" key="11">
    <source>
        <dbReference type="Proteomes" id="UP001301769"/>
    </source>
</evidence>
<keyword evidence="8" id="KW-1133">Transmembrane helix</keyword>
<accession>A0AAN7BCY0</accession>
<comment type="catalytic activity">
    <reaction evidence="1">
        <text>Thiol-dependent hydrolysis of ester, thioester, amide, peptide and isopeptide bonds formed by the C-terminal Gly of ubiquitin (a 76-residue protein attached to proteins as an intracellular targeting signal).</text>
        <dbReference type="EC" id="3.4.19.12"/>
    </reaction>
</comment>
<evidence type="ECO:0000259" key="9">
    <source>
        <dbReference type="PROSITE" id="PS50235"/>
    </source>
</evidence>
<evidence type="ECO:0000256" key="7">
    <source>
        <dbReference type="ARBA" id="ARBA00022807"/>
    </source>
</evidence>
<dbReference type="CDD" id="cd02257">
    <property type="entry name" value="Peptidase_C19"/>
    <property type="match status" value="1"/>
</dbReference>
<reference evidence="10" key="2">
    <citation type="submission" date="2023-05" db="EMBL/GenBank/DDBJ databases">
        <authorList>
            <consortium name="Lawrence Berkeley National Laboratory"/>
            <person name="Steindorff A."/>
            <person name="Hensen N."/>
            <person name="Bonometti L."/>
            <person name="Westerberg I."/>
            <person name="Brannstrom I.O."/>
            <person name="Guillou S."/>
            <person name="Cros-Aarteil S."/>
            <person name="Calhoun S."/>
            <person name="Haridas S."/>
            <person name="Kuo A."/>
            <person name="Mondo S."/>
            <person name="Pangilinan J."/>
            <person name="Riley R."/>
            <person name="Labutti K."/>
            <person name="Andreopoulos B."/>
            <person name="Lipzen A."/>
            <person name="Chen C."/>
            <person name="Yanf M."/>
            <person name="Daum C."/>
            <person name="Ng V."/>
            <person name="Clum A."/>
            <person name="Ohm R."/>
            <person name="Martin F."/>
            <person name="Silar P."/>
            <person name="Natvig D."/>
            <person name="Lalanne C."/>
            <person name="Gautier V."/>
            <person name="Ament-Velasquez S.L."/>
            <person name="Kruys A."/>
            <person name="Hutchinson M.I."/>
            <person name="Powell A.J."/>
            <person name="Barry K."/>
            <person name="Miller A.N."/>
            <person name="Grigoriev I.V."/>
            <person name="Debuchy R."/>
            <person name="Gladieux P."/>
            <person name="Thoren M.H."/>
            <person name="Johannesson H."/>
        </authorList>
    </citation>
    <scope>NUCLEOTIDE SEQUENCE</scope>
    <source>
        <strain evidence="10">PSN293</strain>
    </source>
</reference>
<dbReference type="InterPro" id="IPR018200">
    <property type="entry name" value="USP_CS"/>
</dbReference>
<dbReference type="PROSITE" id="PS00973">
    <property type="entry name" value="USP_2"/>
    <property type="match status" value="1"/>
</dbReference>
<keyword evidence="7" id="KW-0788">Thiol protease</keyword>
<dbReference type="EMBL" id="MU858048">
    <property type="protein sequence ID" value="KAK4219368.1"/>
    <property type="molecule type" value="Genomic_DNA"/>
</dbReference>
<dbReference type="AlphaFoldDB" id="A0AAN7BCY0"/>
<evidence type="ECO:0000256" key="4">
    <source>
        <dbReference type="ARBA" id="ARBA00022670"/>
    </source>
</evidence>
<dbReference type="Proteomes" id="UP001301769">
    <property type="component" value="Unassembled WGS sequence"/>
</dbReference>
<evidence type="ECO:0000256" key="6">
    <source>
        <dbReference type="ARBA" id="ARBA00022801"/>
    </source>
</evidence>
<keyword evidence="6" id="KW-0378">Hydrolase</keyword>
<comment type="caution">
    <text evidence="10">The sequence shown here is derived from an EMBL/GenBank/DDBJ whole genome shotgun (WGS) entry which is preliminary data.</text>
</comment>
<comment type="similarity">
    <text evidence="2">Belongs to the peptidase C19 family.</text>
</comment>
<dbReference type="Pfam" id="PF00443">
    <property type="entry name" value="UCH"/>
    <property type="match status" value="1"/>
</dbReference>
<reference evidence="10" key="1">
    <citation type="journal article" date="2023" name="Mol. Phylogenet. Evol.">
        <title>Genome-scale phylogeny and comparative genomics of the fungal order Sordariales.</title>
        <authorList>
            <person name="Hensen N."/>
            <person name="Bonometti L."/>
            <person name="Westerberg I."/>
            <person name="Brannstrom I.O."/>
            <person name="Guillou S."/>
            <person name="Cros-Aarteil S."/>
            <person name="Calhoun S."/>
            <person name="Haridas S."/>
            <person name="Kuo A."/>
            <person name="Mondo S."/>
            <person name="Pangilinan J."/>
            <person name="Riley R."/>
            <person name="LaButti K."/>
            <person name="Andreopoulos B."/>
            <person name="Lipzen A."/>
            <person name="Chen C."/>
            <person name="Yan M."/>
            <person name="Daum C."/>
            <person name="Ng V."/>
            <person name="Clum A."/>
            <person name="Steindorff A."/>
            <person name="Ohm R.A."/>
            <person name="Martin F."/>
            <person name="Silar P."/>
            <person name="Natvig D.O."/>
            <person name="Lalanne C."/>
            <person name="Gautier V."/>
            <person name="Ament-Velasquez S.L."/>
            <person name="Kruys A."/>
            <person name="Hutchinson M.I."/>
            <person name="Powell A.J."/>
            <person name="Barry K."/>
            <person name="Miller A.N."/>
            <person name="Grigoriev I.V."/>
            <person name="Debuchy R."/>
            <person name="Gladieux P."/>
            <person name="Hiltunen Thoren M."/>
            <person name="Johannesson H."/>
        </authorList>
    </citation>
    <scope>NUCLEOTIDE SEQUENCE</scope>
    <source>
        <strain evidence="10">PSN293</strain>
    </source>
</reference>
<keyword evidence="4" id="KW-0645">Protease</keyword>
<evidence type="ECO:0000256" key="3">
    <source>
        <dbReference type="ARBA" id="ARBA00012759"/>
    </source>
</evidence>
<dbReference type="PROSITE" id="PS50235">
    <property type="entry name" value="USP_3"/>
    <property type="match status" value="1"/>
</dbReference>
<dbReference type="Gene3D" id="3.90.70.10">
    <property type="entry name" value="Cysteine proteinases"/>
    <property type="match status" value="1"/>
</dbReference>
<organism evidence="10 11">
    <name type="scientific">Rhypophila decipiens</name>
    <dbReference type="NCBI Taxonomy" id="261697"/>
    <lineage>
        <taxon>Eukaryota</taxon>
        <taxon>Fungi</taxon>
        <taxon>Dikarya</taxon>
        <taxon>Ascomycota</taxon>
        <taxon>Pezizomycotina</taxon>
        <taxon>Sordariomycetes</taxon>
        <taxon>Sordariomycetidae</taxon>
        <taxon>Sordariales</taxon>
        <taxon>Naviculisporaceae</taxon>
        <taxon>Rhypophila</taxon>
    </lineage>
</organism>
<protein>
    <recommendedName>
        <fullName evidence="3">ubiquitinyl hydrolase 1</fullName>
        <ecNumber evidence="3">3.4.19.12</ecNumber>
    </recommendedName>
</protein>
<dbReference type="InterPro" id="IPR038765">
    <property type="entry name" value="Papain-like_cys_pep_sf"/>
</dbReference>
<evidence type="ECO:0000256" key="8">
    <source>
        <dbReference type="SAM" id="Phobius"/>
    </source>
</evidence>
<dbReference type="PANTHER" id="PTHR24006">
    <property type="entry name" value="UBIQUITIN CARBOXYL-TERMINAL HYDROLASE"/>
    <property type="match status" value="1"/>
</dbReference>
<name>A0AAN7BCY0_9PEZI</name>
<dbReference type="GO" id="GO:0005634">
    <property type="term" value="C:nucleus"/>
    <property type="evidence" value="ECO:0007669"/>
    <property type="project" value="TreeGrafter"/>
</dbReference>
<keyword evidence="8" id="KW-0812">Transmembrane</keyword>
<keyword evidence="11" id="KW-1185">Reference proteome</keyword>
<feature type="transmembrane region" description="Helical" evidence="8">
    <location>
        <begin position="47"/>
        <end position="64"/>
    </location>
</feature>
<feature type="domain" description="USP" evidence="9">
    <location>
        <begin position="155"/>
        <end position="544"/>
    </location>
</feature>
<proteinExistence type="inferred from homology"/>
<keyword evidence="8" id="KW-0472">Membrane</keyword>
<evidence type="ECO:0000313" key="10">
    <source>
        <dbReference type="EMBL" id="KAK4219368.1"/>
    </source>
</evidence>
<dbReference type="SUPFAM" id="SSF54001">
    <property type="entry name" value="Cysteine proteinases"/>
    <property type="match status" value="1"/>
</dbReference>
<dbReference type="GO" id="GO:0016579">
    <property type="term" value="P:protein deubiquitination"/>
    <property type="evidence" value="ECO:0007669"/>
    <property type="project" value="InterPro"/>
</dbReference>
<dbReference type="InterPro" id="IPR001394">
    <property type="entry name" value="Peptidase_C19_UCH"/>
</dbReference>
<dbReference type="GO" id="GO:0005829">
    <property type="term" value="C:cytosol"/>
    <property type="evidence" value="ECO:0007669"/>
    <property type="project" value="TreeGrafter"/>
</dbReference>
<evidence type="ECO:0000256" key="2">
    <source>
        <dbReference type="ARBA" id="ARBA00009085"/>
    </source>
</evidence>
<gene>
    <name evidence="10" type="ORF">QBC37DRAFT_409878</name>
</gene>
<dbReference type="GO" id="GO:0006508">
    <property type="term" value="P:proteolysis"/>
    <property type="evidence" value="ECO:0007669"/>
    <property type="project" value="UniProtKB-KW"/>
</dbReference>